<reference evidence="3" key="1">
    <citation type="journal article" date="2019" name="Int. J. Syst. Evol. Microbiol.">
        <title>The Global Catalogue of Microorganisms (GCM) 10K type strain sequencing project: providing services to taxonomists for standard genome sequencing and annotation.</title>
        <authorList>
            <consortium name="The Broad Institute Genomics Platform"/>
            <consortium name="The Broad Institute Genome Sequencing Center for Infectious Disease"/>
            <person name="Wu L."/>
            <person name="Ma J."/>
        </authorList>
    </citation>
    <scope>NUCLEOTIDE SEQUENCE [LARGE SCALE GENOMIC DNA]</scope>
    <source>
        <strain evidence="3">CGMCC 4.7020</strain>
    </source>
</reference>
<dbReference type="Gene3D" id="3.40.50.1000">
    <property type="entry name" value="HAD superfamily/HAD-like"/>
    <property type="match status" value="1"/>
</dbReference>
<comment type="caution">
    <text evidence="2">The sequence shown here is derived from an EMBL/GenBank/DDBJ whole genome shotgun (WGS) entry which is preliminary data.</text>
</comment>
<keyword evidence="3" id="KW-1185">Reference proteome</keyword>
<dbReference type="PANTHER" id="PTHR42896">
    <property type="entry name" value="XYLULOSE-1,5-BISPHOSPHATE (XUBP) PHOSPHATASE"/>
    <property type="match status" value="1"/>
</dbReference>
<feature type="compositionally biased region" description="Pro residues" evidence="1">
    <location>
        <begin position="277"/>
        <end position="287"/>
    </location>
</feature>
<feature type="region of interest" description="Disordered" evidence="1">
    <location>
        <begin position="258"/>
        <end position="287"/>
    </location>
</feature>
<sequence length="287" mass="30170">MPALIFDCDGVLADTERHGHLPAFNETFEEFGLPVRWSDQEYARKVKVGGGKERMRTLLTPDFVAAAGLPADPAALEEQVLGWHRRKTEIYTGIIRSGRVPPRPGVRRVAAEAHEAGWTLAVASTSAEASVRSVLELAMGPELGARFSVFAGDVVRRKKPAPDIYALAVRRLGLELEPAVAIEDSRNGMLSALGAGLVCAVTTSAYTAEEDFTGASLVVTSLGDPSPDGTVTRVLNDPLGVHPGPWVVLADLAALLTAGGDEGSTPPGPSAAGQPRAAPPGPHPRPR</sequence>
<dbReference type="Pfam" id="PF00702">
    <property type="entry name" value="Hydrolase"/>
    <property type="match status" value="1"/>
</dbReference>
<dbReference type="GO" id="GO:0016787">
    <property type="term" value="F:hydrolase activity"/>
    <property type="evidence" value="ECO:0007669"/>
    <property type="project" value="UniProtKB-KW"/>
</dbReference>
<dbReference type="InterPro" id="IPR023214">
    <property type="entry name" value="HAD_sf"/>
</dbReference>
<dbReference type="SFLD" id="SFLDG01129">
    <property type="entry name" value="C1.5:_HAD__Beta-PGM__Phosphata"/>
    <property type="match status" value="1"/>
</dbReference>
<dbReference type="NCBIfam" id="TIGR01509">
    <property type="entry name" value="HAD-SF-IA-v3"/>
    <property type="match status" value="1"/>
</dbReference>
<dbReference type="Proteomes" id="UP001597058">
    <property type="component" value="Unassembled WGS sequence"/>
</dbReference>
<proteinExistence type="predicted"/>
<name>A0ABW3XH13_9ACTN</name>
<dbReference type="RefSeq" id="WP_356013038.1">
    <property type="nucleotide sequence ID" value="NZ_JBHSKH010000001.1"/>
</dbReference>
<dbReference type="Gene3D" id="1.10.150.240">
    <property type="entry name" value="Putative phosphatase, domain 2"/>
    <property type="match status" value="1"/>
</dbReference>
<dbReference type="EMBL" id="JBHTMM010000025">
    <property type="protein sequence ID" value="MFD1308291.1"/>
    <property type="molecule type" value="Genomic_DNA"/>
</dbReference>
<dbReference type="InterPro" id="IPR006439">
    <property type="entry name" value="HAD-SF_hydro_IA"/>
</dbReference>
<organism evidence="2 3">
    <name type="scientific">Streptomyces kaempferi</name>
    <dbReference type="NCBI Taxonomy" id="333725"/>
    <lineage>
        <taxon>Bacteria</taxon>
        <taxon>Bacillati</taxon>
        <taxon>Actinomycetota</taxon>
        <taxon>Actinomycetes</taxon>
        <taxon>Kitasatosporales</taxon>
        <taxon>Streptomycetaceae</taxon>
        <taxon>Streptomyces</taxon>
    </lineage>
</organism>
<dbReference type="SFLD" id="SFLDS00003">
    <property type="entry name" value="Haloacid_Dehalogenase"/>
    <property type="match status" value="1"/>
</dbReference>
<accession>A0ABW3XH13</accession>
<gene>
    <name evidence="2" type="ORF">ACFQ5X_20820</name>
</gene>
<evidence type="ECO:0000256" key="1">
    <source>
        <dbReference type="SAM" id="MobiDB-lite"/>
    </source>
</evidence>
<dbReference type="InterPro" id="IPR023198">
    <property type="entry name" value="PGP-like_dom2"/>
</dbReference>
<dbReference type="InterPro" id="IPR036412">
    <property type="entry name" value="HAD-like_sf"/>
</dbReference>
<evidence type="ECO:0000313" key="3">
    <source>
        <dbReference type="Proteomes" id="UP001597058"/>
    </source>
</evidence>
<dbReference type="InterPro" id="IPR044999">
    <property type="entry name" value="CbbY-like"/>
</dbReference>
<keyword evidence="2" id="KW-0378">Hydrolase</keyword>
<dbReference type="SUPFAM" id="SSF56784">
    <property type="entry name" value="HAD-like"/>
    <property type="match status" value="1"/>
</dbReference>
<evidence type="ECO:0000313" key="2">
    <source>
        <dbReference type="EMBL" id="MFD1308291.1"/>
    </source>
</evidence>
<dbReference type="PANTHER" id="PTHR42896:SF2">
    <property type="entry name" value="CBBY-LIKE PROTEIN"/>
    <property type="match status" value="1"/>
</dbReference>
<protein>
    <submittedName>
        <fullName evidence="2">HAD-IA family hydrolase</fullName>
    </submittedName>
</protein>